<dbReference type="Proteomes" id="UP000637002">
    <property type="component" value="Unassembled WGS sequence"/>
</dbReference>
<keyword evidence="3" id="KW-1185">Reference proteome</keyword>
<evidence type="ECO:0000313" key="3">
    <source>
        <dbReference type="Proteomes" id="UP000637002"/>
    </source>
</evidence>
<organism evidence="2 3">
    <name type="scientific">Chelatococcus reniformis</name>
    <dbReference type="NCBI Taxonomy" id="1494448"/>
    <lineage>
        <taxon>Bacteria</taxon>
        <taxon>Pseudomonadati</taxon>
        <taxon>Pseudomonadota</taxon>
        <taxon>Alphaproteobacteria</taxon>
        <taxon>Hyphomicrobiales</taxon>
        <taxon>Chelatococcaceae</taxon>
        <taxon>Chelatococcus</taxon>
    </lineage>
</organism>
<accession>A0A916TYI9</accession>
<reference evidence="2" key="2">
    <citation type="submission" date="2020-09" db="EMBL/GenBank/DDBJ databases">
        <authorList>
            <person name="Sun Q."/>
            <person name="Zhou Y."/>
        </authorList>
    </citation>
    <scope>NUCLEOTIDE SEQUENCE</scope>
    <source>
        <strain evidence="2">CGMCC 1.12919</strain>
    </source>
</reference>
<evidence type="ECO:0000313" key="2">
    <source>
        <dbReference type="EMBL" id="GGC52614.1"/>
    </source>
</evidence>
<sequence length="60" mass="6139">MYAGSIVTLLLLAGAGPAIAQYYAGSCPRGQKFAAGACVTSCPAGYSDQGTYCRLRNMGD</sequence>
<comment type="caution">
    <text evidence="2">The sequence shown here is derived from an EMBL/GenBank/DDBJ whole genome shotgun (WGS) entry which is preliminary data.</text>
</comment>
<protein>
    <submittedName>
        <fullName evidence="2">Uncharacterized protein</fullName>
    </submittedName>
</protein>
<feature type="chain" id="PRO_5037056761" evidence="1">
    <location>
        <begin position="21"/>
        <end position="60"/>
    </location>
</feature>
<evidence type="ECO:0000256" key="1">
    <source>
        <dbReference type="SAM" id="SignalP"/>
    </source>
</evidence>
<proteinExistence type="predicted"/>
<dbReference type="AlphaFoldDB" id="A0A916TYI9"/>
<gene>
    <name evidence="2" type="ORF">GCM10010994_09610</name>
</gene>
<reference evidence="2" key="1">
    <citation type="journal article" date="2014" name="Int. J. Syst. Evol. Microbiol.">
        <title>Complete genome sequence of Corynebacterium casei LMG S-19264T (=DSM 44701T), isolated from a smear-ripened cheese.</title>
        <authorList>
            <consortium name="US DOE Joint Genome Institute (JGI-PGF)"/>
            <person name="Walter F."/>
            <person name="Albersmeier A."/>
            <person name="Kalinowski J."/>
            <person name="Ruckert C."/>
        </authorList>
    </citation>
    <scope>NUCLEOTIDE SEQUENCE</scope>
    <source>
        <strain evidence="2">CGMCC 1.12919</strain>
    </source>
</reference>
<keyword evidence="1" id="KW-0732">Signal</keyword>
<name>A0A916TYI9_9HYPH</name>
<feature type="signal peptide" evidence="1">
    <location>
        <begin position="1"/>
        <end position="20"/>
    </location>
</feature>
<dbReference type="EMBL" id="BMGG01000002">
    <property type="protein sequence ID" value="GGC52614.1"/>
    <property type="molecule type" value="Genomic_DNA"/>
</dbReference>